<dbReference type="KEGG" id="rmc:RMONA_07680"/>
<dbReference type="Proteomes" id="UP000018149">
    <property type="component" value="Chromosome I"/>
</dbReference>
<protein>
    <submittedName>
        <fullName evidence="1">Uncharacterized protein</fullName>
    </submittedName>
</protein>
<gene>
    <name evidence="1" type="ORF">RMONA_07680</name>
</gene>
<reference evidence="1 2" key="1">
    <citation type="submission" date="2015-01" db="EMBL/GenBank/DDBJ databases">
        <title>Draft genome sequence of Rickettsia monacensis strain IrR/Munich.</title>
        <authorList>
            <person name="Felsheim R.F."/>
            <person name="Johnson S.L."/>
            <person name="Kurtti T.J."/>
            <person name="Munderloh U.G."/>
        </authorList>
    </citation>
    <scope>NUCLEOTIDE SEQUENCE [LARGE SCALE GENOMIC DNA]</scope>
    <source>
        <strain evidence="1 2">IrR/Munich</strain>
    </source>
</reference>
<dbReference type="EMBL" id="LN794217">
    <property type="protein sequence ID" value="CEO17887.1"/>
    <property type="molecule type" value="Genomic_DNA"/>
</dbReference>
<dbReference type="RefSeq" id="WP_023508047.1">
    <property type="nucleotide sequence ID" value="NZ_LN794217.1"/>
</dbReference>
<sequence length="45" mass="5200">MPKQEDLRPYVKKIGNYTYYINPKGGTIVTEPNGDAYRYVNPDYG</sequence>
<dbReference type="AlphaFoldDB" id="A0A0B7J153"/>
<name>A0A0B7J153_9RICK</name>
<dbReference type="HOGENOM" id="CLU_3204630_0_0_5"/>
<proteinExistence type="predicted"/>
<evidence type="ECO:0000313" key="2">
    <source>
        <dbReference type="Proteomes" id="UP000018149"/>
    </source>
</evidence>
<keyword evidence="2" id="KW-1185">Reference proteome</keyword>
<evidence type="ECO:0000313" key="1">
    <source>
        <dbReference type="EMBL" id="CEO17887.1"/>
    </source>
</evidence>
<accession>A0A0B7J153</accession>
<organism evidence="1 2">
    <name type="scientific">Rickettsia monacensis</name>
    <dbReference type="NCBI Taxonomy" id="109232"/>
    <lineage>
        <taxon>Bacteria</taxon>
        <taxon>Pseudomonadati</taxon>
        <taxon>Pseudomonadota</taxon>
        <taxon>Alphaproteobacteria</taxon>
        <taxon>Rickettsiales</taxon>
        <taxon>Rickettsiaceae</taxon>
        <taxon>Rickettsieae</taxon>
        <taxon>Rickettsia</taxon>
        <taxon>spotted fever group</taxon>
    </lineage>
</organism>